<keyword evidence="4" id="KW-0472">Membrane</keyword>
<reference evidence="10 11" key="1">
    <citation type="submission" date="2019-11" db="EMBL/GenBank/DDBJ databases">
        <title>Draft genome sequence of Labilibaculum sp. strain SYP isolated from Black Sea.</title>
        <authorList>
            <person name="Yadav S."/>
            <person name="Villanueva L."/>
        </authorList>
    </citation>
    <scope>NUCLEOTIDE SEQUENCE [LARGE SCALE GENOMIC DNA]</scope>
    <source>
        <strain evidence="10 11">44</strain>
    </source>
</reference>
<dbReference type="InterPro" id="IPR012944">
    <property type="entry name" value="SusD_RagB_dom"/>
</dbReference>
<evidence type="ECO:0000259" key="7">
    <source>
        <dbReference type="Pfam" id="PF07980"/>
    </source>
</evidence>
<dbReference type="Pfam" id="PF07980">
    <property type="entry name" value="SusD_RagB"/>
    <property type="match status" value="1"/>
</dbReference>
<dbReference type="InterPro" id="IPR033985">
    <property type="entry name" value="SusD-like_N"/>
</dbReference>
<keyword evidence="5" id="KW-0998">Cell outer membrane</keyword>
<dbReference type="PROSITE" id="PS51257">
    <property type="entry name" value="PROKAR_LIPOPROTEIN"/>
    <property type="match status" value="1"/>
</dbReference>
<dbReference type="Gene3D" id="1.25.40.390">
    <property type="match status" value="1"/>
</dbReference>
<keyword evidence="11" id="KW-1185">Reference proteome</keyword>
<dbReference type="OrthoDB" id="5694214at2"/>
<sequence>MKFNYIKPLIGTMLMAMFFIACNDVLEEQPRSKYTPEYFKTEKGVLGGITSQYAHLRYIYGNAYYFNSCLTGTDEVTYAQSADGNFKDMDMSGVGSITATGANTNVLWGNAFSNINTASGIIENAEIIGISDEIIAEARFFRAFDYFLLVQTFGGVPLDLGAGELKFNTSASRTSVRNTVPEVYTKAIFPDLLTAIEDLPATGRVTGAATKTAARICLSKAYLTYGWWLQNPNNIPTYPASDRIDPSGHDASWYFQQAYNVATDGIADPGPFGLMPTFYDLNVGKNDRNKECVLYADHTEDSEFYNGSSLTYAGGGDADNFAVWMLTWNYTVLRSDGVSSVQREAEQHLGRPWTRMAPTIGAVKNTFADKTNDSRYDATFTTVWRGNWTKGGVAATSLINANGMSIVPGDAVLSILNEDDPALVWGTDAATGGNVGAGTLPGRSDFVMNPSGISRYKYPGFWKLGVYRTDNGTSLGQPNAASTRPFNIYKFSELYFIAAEAAVKGATGSKSARELINVIRARAGKWSFDNNGNVAKDVDNSATMIAATPTTLDINYILAERSREYFGEGYRWFDLVRTQKWAEIAGSYEICGSGVTDHTPKTITRTITPDFYLRPIPQGQLDGMEMSEAEKAAYQNPGYYE</sequence>
<dbReference type="Proteomes" id="UP000285951">
    <property type="component" value="Unassembled WGS sequence"/>
</dbReference>
<dbReference type="EMBL" id="WOTW01000003">
    <property type="protein sequence ID" value="MUP36683.1"/>
    <property type="molecule type" value="Genomic_DNA"/>
</dbReference>
<dbReference type="Proteomes" id="UP000462449">
    <property type="component" value="Unassembled WGS sequence"/>
</dbReference>
<feature type="signal peptide" evidence="6">
    <location>
        <begin position="1"/>
        <end position="23"/>
    </location>
</feature>
<organism evidence="9 12">
    <name type="scientific">Labilibaculum euxinus</name>
    <dbReference type="NCBI Taxonomy" id="2686357"/>
    <lineage>
        <taxon>Bacteria</taxon>
        <taxon>Pseudomonadati</taxon>
        <taxon>Bacteroidota</taxon>
        <taxon>Bacteroidia</taxon>
        <taxon>Marinilabiliales</taxon>
        <taxon>Marinifilaceae</taxon>
        <taxon>Labilibaculum</taxon>
    </lineage>
</organism>
<evidence type="ECO:0000256" key="1">
    <source>
        <dbReference type="ARBA" id="ARBA00004442"/>
    </source>
</evidence>
<protein>
    <submittedName>
        <fullName evidence="9">RagB/SusD family nutrient uptake outer membrane protein</fullName>
    </submittedName>
</protein>
<evidence type="ECO:0000313" key="9">
    <source>
        <dbReference type="EMBL" id="MUP36683.1"/>
    </source>
</evidence>
<evidence type="ECO:0000256" key="5">
    <source>
        <dbReference type="ARBA" id="ARBA00023237"/>
    </source>
</evidence>
<dbReference type="EMBL" id="QTZN02000003">
    <property type="protein sequence ID" value="MVB05888.1"/>
    <property type="molecule type" value="Genomic_DNA"/>
</dbReference>
<proteinExistence type="inferred from homology"/>
<comment type="subcellular location">
    <subcellularLocation>
        <location evidence="1">Cell outer membrane</location>
    </subcellularLocation>
</comment>
<accession>A0A7M4D204</accession>
<comment type="caution">
    <text evidence="9">The sequence shown here is derived from an EMBL/GenBank/DDBJ whole genome shotgun (WGS) entry which is preliminary data.</text>
</comment>
<evidence type="ECO:0000259" key="8">
    <source>
        <dbReference type="Pfam" id="PF14322"/>
    </source>
</evidence>
<dbReference type="InterPro" id="IPR011990">
    <property type="entry name" value="TPR-like_helical_dom_sf"/>
</dbReference>
<comment type="similarity">
    <text evidence="2">Belongs to the SusD family.</text>
</comment>
<dbReference type="SUPFAM" id="SSF48452">
    <property type="entry name" value="TPR-like"/>
    <property type="match status" value="1"/>
</dbReference>
<evidence type="ECO:0000313" key="11">
    <source>
        <dbReference type="Proteomes" id="UP000285951"/>
    </source>
</evidence>
<evidence type="ECO:0000313" key="10">
    <source>
        <dbReference type="EMBL" id="MVB05888.1"/>
    </source>
</evidence>
<reference evidence="9 12" key="2">
    <citation type="submission" date="2019-12" db="EMBL/GenBank/DDBJ databases">
        <title>Draft genome sequence of Labilibaculum sp. strain 44 isolated from deep waters of Black Sea.</title>
        <authorList>
            <person name="Yadav S."/>
            <person name="Villanueva L."/>
        </authorList>
    </citation>
    <scope>NUCLEOTIDE SEQUENCE [LARGE SCALE GENOMIC DNA]</scope>
    <source>
        <strain evidence="9 12">44</strain>
    </source>
</reference>
<feature type="domain" description="RagB/SusD" evidence="7">
    <location>
        <begin position="363"/>
        <end position="639"/>
    </location>
</feature>
<evidence type="ECO:0000313" key="12">
    <source>
        <dbReference type="Proteomes" id="UP000462449"/>
    </source>
</evidence>
<evidence type="ECO:0000256" key="2">
    <source>
        <dbReference type="ARBA" id="ARBA00006275"/>
    </source>
</evidence>
<feature type="chain" id="PRO_5029456019" evidence="6">
    <location>
        <begin position="24"/>
        <end position="641"/>
    </location>
</feature>
<evidence type="ECO:0000256" key="4">
    <source>
        <dbReference type="ARBA" id="ARBA00023136"/>
    </source>
</evidence>
<evidence type="ECO:0000256" key="3">
    <source>
        <dbReference type="ARBA" id="ARBA00022729"/>
    </source>
</evidence>
<dbReference type="Pfam" id="PF14322">
    <property type="entry name" value="SusD-like_3"/>
    <property type="match status" value="1"/>
</dbReference>
<evidence type="ECO:0000256" key="6">
    <source>
        <dbReference type="SAM" id="SignalP"/>
    </source>
</evidence>
<feature type="domain" description="SusD-like N-terminal" evidence="8">
    <location>
        <begin position="97"/>
        <end position="223"/>
    </location>
</feature>
<dbReference type="RefSeq" id="WP_156194592.1">
    <property type="nucleotide sequence ID" value="NZ_QTZN02000003.1"/>
</dbReference>
<dbReference type="GO" id="GO:0009279">
    <property type="term" value="C:cell outer membrane"/>
    <property type="evidence" value="ECO:0007669"/>
    <property type="project" value="UniProtKB-SubCell"/>
</dbReference>
<keyword evidence="3 6" id="KW-0732">Signal</keyword>
<gene>
    <name evidence="10" type="ORF">DWB62_002515</name>
    <name evidence="9" type="ORF">GNY23_02515</name>
</gene>
<dbReference type="AlphaFoldDB" id="A0A7M4D204"/>
<name>A0A7M4D204_9BACT</name>